<evidence type="ECO:0000313" key="2">
    <source>
        <dbReference type="EMBL" id="CRZ09502.1"/>
    </source>
</evidence>
<dbReference type="EMBL" id="HACM01009060">
    <property type="protein sequence ID" value="CRZ09502.1"/>
    <property type="molecule type" value="Transcribed_RNA"/>
</dbReference>
<evidence type="ECO:0000256" key="1">
    <source>
        <dbReference type="ARBA" id="ARBA00010080"/>
    </source>
</evidence>
<dbReference type="PANTHER" id="PTHR12979:SF5">
    <property type="entry name" value="CCR4-NOT TRANSCRIPTION COMPLEX SUBUNIT 10"/>
    <property type="match status" value="1"/>
</dbReference>
<name>A0A0H5R6X3_9EUKA</name>
<protein>
    <recommendedName>
        <fullName evidence="3">CCR4-NOT transcription complex subunit 10</fullName>
    </recommendedName>
</protein>
<dbReference type="InterPro" id="IPR011990">
    <property type="entry name" value="TPR-like_helical_dom_sf"/>
</dbReference>
<evidence type="ECO:0008006" key="3">
    <source>
        <dbReference type="Google" id="ProtNLM"/>
    </source>
</evidence>
<dbReference type="PANTHER" id="PTHR12979">
    <property type="entry name" value="CCR4-NOT TRANSCRIPTION COMPLEX SUBUNIT 10"/>
    <property type="match status" value="1"/>
</dbReference>
<proteinExistence type="inferred from homology"/>
<dbReference type="InterPro" id="IPR039740">
    <property type="entry name" value="CNOT10"/>
</dbReference>
<dbReference type="AlphaFoldDB" id="A0A0H5R6X3"/>
<comment type="similarity">
    <text evidence="1">Belongs to the CNOT10 family.</text>
</comment>
<sequence>MAEAAAAAFERRDYRSSLAALMSDPSATKSESRRFKHNFIVTDYLRSGSSDPVALMNSLAALDDPNEYSIDNRAVLQYNRAVLHVRVCEFGFARQLIAPIFDQRLNLRLDIGLSIRIALLLLEIFVRTLLLGNAEKVLEELITMRTQLLSNEPVASSTPIISLSELSFYIYLYQTRLHLLTRNEKSAKKTVKSAMQLLNKESNSSVAEIFTDIHKASALLVKARLECCTEKYVKSIKLLNNVKFSCPRDPVVSAVYLNNLGCLHFAMNRFTAAAFYFRRALAQPGAETNCSLGPRIRFNCGMQRLHSPGVSAIKEISASASFLFGSSWIWIQLGLAAVKEHALFRSKDSFATRSHDNRLNPTPRVFLKVPSDPPQSVLKVLQRGYSFFRNGLSLSPSASIIEVAFLGIAYICLCLSRFSEAINWLSHIKPGSALDSASLLLARLYRCEALCGINRIKEGMASLFEVLQKQNDPGPDEDMASLFASLCSVQCLSNNYKDALSNALKAHAANVNDIVVLRDIMFLLLRFQAYSEAVYLLYHRTPPNSLPH</sequence>
<dbReference type="SUPFAM" id="SSF48452">
    <property type="entry name" value="TPR-like"/>
    <property type="match status" value="1"/>
</dbReference>
<dbReference type="GO" id="GO:0017148">
    <property type="term" value="P:negative regulation of translation"/>
    <property type="evidence" value="ECO:0007669"/>
    <property type="project" value="TreeGrafter"/>
</dbReference>
<organism evidence="2">
    <name type="scientific">Spongospora subterranea</name>
    <dbReference type="NCBI Taxonomy" id="70186"/>
    <lineage>
        <taxon>Eukaryota</taxon>
        <taxon>Sar</taxon>
        <taxon>Rhizaria</taxon>
        <taxon>Endomyxa</taxon>
        <taxon>Phytomyxea</taxon>
        <taxon>Plasmodiophorida</taxon>
        <taxon>Plasmodiophoridae</taxon>
        <taxon>Spongospora</taxon>
    </lineage>
</organism>
<reference evidence="2" key="1">
    <citation type="submission" date="2015-04" db="EMBL/GenBank/DDBJ databases">
        <title>The genome sequence of the plant pathogenic Rhizarian Plasmodiophora brassicae reveals insights in its biotrophic life cycle and the origin of chitin synthesis.</title>
        <authorList>
            <person name="Schwelm A."/>
            <person name="Fogelqvist J."/>
            <person name="Knaust A."/>
            <person name="Julke S."/>
            <person name="Lilja T."/>
            <person name="Dhandapani V."/>
            <person name="Bonilla-Rosso G."/>
            <person name="Karlsson M."/>
            <person name="Shevchenko A."/>
            <person name="Choi S.R."/>
            <person name="Kim H.G."/>
            <person name="Park J.Y."/>
            <person name="Lim Y.P."/>
            <person name="Ludwig-Muller J."/>
            <person name="Dixelius C."/>
        </authorList>
    </citation>
    <scope>NUCLEOTIDE SEQUENCE</scope>
    <source>
        <tissue evidence="2">Potato root galls</tissue>
    </source>
</reference>
<dbReference type="Gene3D" id="1.25.40.10">
    <property type="entry name" value="Tetratricopeptide repeat domain"/>
    <property type="match status" value="1"/>
</dbReference>
<dbReference type="GO" id="GO:0030014">
    <property type="term" value="C:CCR4-NOT complex"/>
    <property type="evidence" value="ECO:0007669"/>
    <property type="project" value="InterPro"/>
</dbReference>
<dbReference type="GO" id="GO:0006402">
    <property type="term" value="P:mRNA catabolic process"/>
    <property type="evidence" value="ECO:0007669"/>
    <property type="project" value="TreeGrafter"/>
</dbReference>
<accession>A0A0H5R6X3</accession>